<proteinExistence type="predicted"/>
<dbReference type="EMBL" id="JARTCD010000112">
    <property type="protein sequence ID" value="KAJ8652258.1"/>
    <property type="molecule type" value="Genomic_DNA"/>
</dbReference>
<name>A0AAD7USB3_9FUNG</name>
<dbReference type="AlphaFoldDB" id="A0AAD7USB3"/>
<accession>A0AAD7USB3</accession>
<evidence type="ECO:0000313" key="1">
    <source>
        <dbReference type="EMBL" id="KAJ8652258.1"/>
    </source>
</evidence>
<dbReference type="GeneID" id="83219501"/>
<keyword evidence="2" id="KW-1185">Reference proteome</keyword>
<organism evidence="1 2">
    <name type="scientific">Lichtheimia ornata</name>
    <dbReference type="NCBI Taxonomy" id="688661"/>
    <lineage>
        <taxon>Eukaryota</taxon>
        <taxon>Fungi</taxon>
        <taxon>Fungi incertae sedis</taxon>
        <taxon>Mucoromycota</taxon>
        <taxon>Mucoromycotina</taxon>
        <taxon>Mucoromycetes</taxon>
        <taxon>Mucorales</taxon>
        <taxon>Lichtheimiaceae</taxon>
        <taxon>Lichtheimia</taxon>
    </lineage>
</organism>
<reference evidence="1 2" key="1">
    <citation type="submission" date="2023-03" db="EMBL/GenBank/DDBJ databases">
        <title>Genome sequence of Lichtheimia ornata CBS 291.66.</title>
        <authorList>
            <person name="Mohabir J.T."/>
            <person name="Shea T.P."/>
            <person name="Kurbessoian T."/>
            <person name="Berby B."/>
            <person name="Fontaine J."/>
            <person name="Livny J."/>
            <person name="Gnirke A."/>
            <person name="Stajich J.E."/>
            <person name="Cuomo C.A."/>
        </authorList>
    </citation>
    <scope>NUCLEOTIDE SEQUENCE [LARGE SCALE GENOMIC DNA]</scope>
    <source>
        <strain evidence="1">CBS 291.66</strain>
    </source>
</reference>
<protein>
    <submittedName>
        <fullName evidence="1">Uncharacterized protein</fullName>
    </submittedName>
</protein>
<dbReference type="Proteomes" id="UP001234581">
    <property type="component" value="Unassembled WGS sequence"/>
</dbReference>
<sequence>MLGLPWGYELGPVPNELLMVIDTANMAARFHTYKQHALKAACQGKGLKIDTQIHEVAALSHIDIEAWSIQRRHDRHICGGSILNLTSTHHVFKLRRGGLDIA</sequence>
<comment type="caution">
    <text evidence="1">The sequence shown here is derived from an EMBL/GenBank/DDBJ whole genome shotgun (WGS) entry which is preliminary data.</text>
</comment>
<gene>
    <name evidence="1" type="ORF">O0I10_012114</name>
</gene>
<dbReference type="RefSeq" id="XP_058337172.1">
    <property type="nucleotide sequence ID" value="XM_058492060.1"/>
</dbReference>
<evidence type="ECO:0000313" key="2">
    <source>
        <dbReference type="Proteomes" id="UP001234581"/>
    </source>
</evidence>